<reference evidence="3" key="1">
    <citation type="journal article" date="2019" name="Int. J. Syst. Evol. Microbiol.">
        <title>The Global Catalogue of Microorganisms (GCM) 10K type strain sequencing project: providing services to taxonomists for standard genome sequencing and annotation.</title>
        <authorList>
            <consortium name="The Broad Institute Genomics Platform"/>
            <consortium name="The Broad Institute Genome Sequencing Center for Infectious Disease"/>
            <person name="Wu L."/>
            <person name="Ma J."/>
        </authorList>
    </citation>
    <scope>NUCLEOTIDE SEQUENCE [LARGE SCALE GENOMIC DNA]</scope>
    <source>
        <strain evidence="3">CGMCC 4.7323</strain>
    </source>
</reference>
<protein>
    <submittedName>
        <fullName evidence="2">Uncharacterized protein</fullName>
    </submittedName>
</protein>
<evidence type="ECO:0000256" key="1">
    <source>
        <dbReference type="SAM" id="MobiDB-lite"/>
    </source>
</evidence>
<organism evidence="2 3">
    <name type="scientific">Streptomyces kronopolitis</name>
    <dbReference type="NCBI Taxonomy" id="1612435"/>
    <lineage>
        <taxon>Bacteria</taxon>
        <taxon>Bacillati</taxon>
        <taxon>Actinomycetota</taxon>
        <taxon>Actinomycetes</taxon>
        <taxon>Kitasatosporales</taxon>
        <taxon>Streptomycetaceae</taxon>
        <taxon>Streptomyces</taxon>
    </lineage>
</organism>
<proteinExistence type="predicted"/>
<keyword evidence="3" id="KW-1185">Reference proteome</keyword>
<feature type="compositionally biased region" description="Basic and acidic residues" evidence="1">
    <location>
        <begin position="89"/>
        <end position="98"/>
    </location>
</feature>
<name>A0ABQ2JGD3_9ACTN</name>
<dbReference type="EMBL" id="BMND01000009">
    <property type="protein sequence ID" value="GGN44842.1"/>
    <property type="molecule type" value="Genomic_DNA"/>
</dbReference>
<dbReference type="InterPro" id="IPR045677">
    <property type="entry name" value="DUF6197"/>
</dbReference>
<feature type="region of interest" description="Disordered" evidence="1">
    <location>
        <begin position="60"/>
        <end position="120"/>
    </location>
</feature>
<gene>
    <name evidence="2" type="ORF">GCM10012285_27860</name>
</gene>
<accession>A0ABQ2JGD3</accession>
<feature type="compositionally biased region" description="Basic residues" evidence="1">
    <location>
        <begin position="60"/>
        <end position="82"/>
    </location>
</feature>
<comment type="caution">
    <text evidence="2">The sequence shown here is derived from an EMBL/GenBank/DDBJ whole genome shotgun (WGS) entry which is preliminary data.</text>
</comment>
<evidence type="ECO:0000313" key="2">
    <source>
        <dbReference type="EMBL" id="GGN44842.1"/>
    </source>
</evidence>
<sequence>MTDHLDAGSVELLDDAVDYINEHGWPQEEYRTKDGRVCAMGAIGQGQAVYLAARLNAQRPRRLHTRRYRQRRTRRRLRRRQRSPAALETRTRQQRWADGRQLVPHTSSVADEDRHSRGVG</sequence>
<dbReference type="Pfam" id="PF19698">
    <property type="entry name" value="DUF6197"/>
    <property type="match status" value="1"/>
</dbReference>
<feature type="compositionally biased region" description="Basic and acidic residues" evidence="1">
    <location>
        <begin position="111"/>
        <end position="120"/>
    </location>
</feature>
<dbReference type="Proteomes" id="UP000600080">
    <property type="component" value="Unassembled WGS sequence"/>
</dbReference>
<evidence type="ECO:0000313" key="3">
    <source>
        <dbReference type="Proteomes" id="UP000600080"/>
    </source>
</evidence>